<dbReference type="EnsemblPlants" id="TraesCS1B02G244600.1">
    <property type="protein sequence ID" value="TraesCS1B02G244600.1"/>
    <property type="gene ID" value="TraesCS1B02G244600"/>
</dbReference>
<dbReference type="Proteomes" id="UP000019116">
    <property type="component" value="Chromosome 1B"/>
</dbReference>
<dbReference type="InterPro" id="IPR011009">
    <property type="entry name" value="Kinase-like_dom_sf"/>
</dbReference>
<protein>
    <recommendedName>
        <fullName evidence="1">Serine-threonine/tyrosine-protein kinase catalytic domain-containing protein</fullName>
    </recommendedName>
</protein>
<dbReference type="Gramene" id="TraesCS1B03G0693600.1">
    <property type="protein sequence ID" value="TraesCS1B03G0693600.1.CDS"/>
    <property type="gene ID" value="TraesCS1B03G0693600"/>
</dbReference>
<feature type="domain" description="Serine-threonine/tyrosine-protein kinase catalytic" evidence="1">
    <location>
        <begin position="9"/>
        <end position="53"/>
    </location>
</feature>
<dbReference type="Pfam" id="PF07714">
    <property type="entry name" value="PK_Tyr_Ser-Thr"/>
    <property type="match status" value="1"/>
</dbReference>
<evidence type="ECO:0000313" key="2">
    <source>
        <dbReference type="EnsemblPlants" id="TraesCS1B02G244600.1"/>
    </source>
</evidence>
<name>A0A3B5YYH2_WHEAT</name>
<dbReference type="GO" id="GO:0004672">
    <property type="term" value="F:protein kinase activity"/>
    <property type="evidence" value="ECO:0007669"/>
    <property type="project" value="InterPro"/>
</dbReference>
<evidence type="ECO:0000313" key="3">
    <source>
        <dbReference type="Proteomes" id="UP000019116"/>
    </source>
</evidence>
<dbReference type="InterPro" id="IPR052451">
    <property type="entry name" value="Ser/Thr_kinase-like"/>
</dbReference>
<dbReference type="SUPFAM" id="SSF56112">
    <property type="entry name" value="Protein kinase-like (PK-like)"/>
    <property type="match status" value="1"/>
</dbReference>
<evidence type="ECO:0000259" key="1">
    <source>
        <dbReference type="Pfam" id="PF07714"/>
    </source>
</evidence>
<proteinExistence type="predicted"/>
<dbReference type="OrthoDB" id="680062at2759"/>
<dbReference type="InterPro" id="IPR001245">
    <property type="entry name" value="Ser-Thr/Tyr_kinase_cat_dom"/>
</dbReference>
<reference evidence="2" key="2">
    <citation type="submission" date="2018-10" db="UniProtKB">
        <authorList>
            <consortium name="EnsemblPlants"/>
        </authorList>
    </citation>
    <scope>IDENTIFICATION</scope>
</reference>
<dbReference type="Gene3D" id="1.10.510.10">
    <property type="entry name" value="Transferase(Phosphotransferase) domain 1"/>
    <property type="match status" value="1"/>
</dbReference>
<keyword evidence="3" id="KW-1185">Reference proteome</keyword>
<dbReference type="PANTHER" id="PTHR48008:SF14">
    <property type="entry name" value="PROTEIN KINASE DOMAIN-CONTAINING PROTEIN"/>
    <property type="match status" value="1"/>
</dbReference>
<dbReference type="PANTHER" id="PTHR48008">
    <property type="entry name" value="LEUCINE-RICH REPEAT RECEPTOR-LIKE PROTEIN KINASE IMK3-RELATED"/>
    <property type="match status" value="1"/>
</dbReference>
<accession>A0A3B5YYH2</accession>
<dbReference type="AlphaFoldDB" id="A0A3B5YYH2"/>
<dbReference type="Gramene" id="TraesCS1B02G244600.1">
    <property type="protein sequence ID" value="TraesCS1B02G244600.1"/>
    <property type="gene ID" value="TraesCS1B02G244600"/>
</dbReference>
<organism evidence="2">
    <name type="scientific">Triticum aestivum</name>
    <name type="common">Wheat</name>
    <dbReference type="NCBI Taxonomy" id="4565"/>
    <lineage>
        <taxon>Eukaryota</taxon>
        <taxon>Viridiplantae</taxon>
        <taxon>Streptophyta</taxon>
        <taxon>Embryophyta</taxon>
        <taxon>Tracheophyta</taxon>
        <taxon>Spermatophyta</taxon>
        <taxon>Magnoliopsida</taxon>
        <taxon>Liliopsida</taxon>
        <taxon>Poales</taxon>
        <taxon>Poaceae</taxon>
        <taxon>BOP clade</taxon>
        <taxon>Pooideae</taxon>
        <taxon>Triticodae</taxon>
        <taxon>Triticeae</taxon>
        <taxon>Triticinae</taxon>
        <taxon>Triticum</taxon>
    </lineage>
</organism>
<sequence length="134" mass="14755">MISASMPRTVGYMASEYMSLGKASRKSNVFSYGIMLLELFTGKQPTATMFGAQLTLRRWVHEAYPAELVKVVDGQLLHGSSLSSCTLDDGFLASVFELGLICSSDSPDQRMTMQDVVVTLKKVKAEYTKRTAKT</sequence>
<dbReference type="SMR" id="A0A3B5YYH2"/>
<dbReference type="OMA" id="QWINASI"/>
<reference evidence="2" key="1">
    <citation type="submission" date="2018-08" db="EMBL/GenBank/DDBJ databases">
        <authorList>
            <person name="Rossello M."/>
        </authorList>
    </citation>
    <scope>NUCLEOTIDE SEQUENCE [LARGE SCALE GENOMIC DNA]</scope>
    <source>
        <strain evidence="2">cv. Chinese Spring</strain>
    </source>
</reference>